<evidence type="ECO:0000313" key="2">
    <source>
        <dbReference type="Proteomes" id="UP001202887"/>
    </source>
</evidence>
<dbReference type="AlphaFoldDB" id="A0AAW5EVT6"/>
<dbReference type="Proteomes" id="UP001202887">
    <property type="component" value="Unassembled WGS sequence"/>
</dbReference>
<accession>A0AAW5EVT6</accession>
<comment type="caution">
    <text evidence="1">The sequence shown here is derived from an EMBL/GenBank/DDBJ whole genome shotgun (WGS) entry which is preliminary data.</text>
</comment>
<name>A0AAW5EVT6_NOVHA</name>
<protein>
    <submittedName>
        <fullName evidence="1">Copper resistance protein B</fullName>
    </submittedName>
</protein>
<proteinExistence type="predicted"/>
<reference evidence="1" key="1">
    <citation type="journal article" date="2021" name="Polymers (Basel)">
        <title>Highly Stretchable Bacterial Cellulose Produced by Komagataeibacter hansenii SI1.</title>
        <authorList>
            <person name="Cielecka I."/>
            <person name="Ryngajllo M."/>
            <person name="Maniukiewicz W."/>
            <person name="Bielecki S."/>
        </authorList>
    </citation>
    <scope>NUCLEOTIDE SEQUENCE</scope>
    <source>
        <strain evidence="1">SI1</strain>
    </source>
</reference>
<reference evidence="1" key="2">
    <citation type="submission" date="2022-03" db="EMBL/GenBank/DDBJ databases">
        <authorList>
            <person name="Ryngajllo M."/>
            <person name="Jacek P."/>
            <person name="Kubiak K."/>
        </authorList>
    </citation>
    <scope>NUCLEOTIDE SEQUENCE</scope>
    <source>
        <strain evidence="1">SI1</strain>
    </source>
</reference>
<evidence type="ECO:0000313" key="1">
    <source>
        <dbReference type="EMBL" id="MCJ8355709.1"/>
    </source>
</evidence>
<dbReference type="EMBL" id="JAIBCX010000354">
    <property type="protein sequence ID" value="MCJ8355709.1"/>
    <property type="molecule type" value="Genomic_DNA"/>
</dbReference>
<feature type="non-terminal residue" evidence="1">
    <location>
        <position position="60"/>
    </location>
</feature>
<sequence length="60" mass="6299">MLSVLPIPALAQAVTGTTYHAADAATSTPVVYLGGMKPVMDQASYFHGILDEFEGRYAPG</sequence>
<gene>
    <name evidence="1" type="ORF">K1W68_17260</name>
</gene>
<organism evidence="1 2">
    <name type="scientific">Novacetimonas hansenii</name>
    <name type="common">Komagataeibacter hansenii</name>
    <dbReference type="NCBI Taxonomy" id="436"/>
    <lineage>
        <taxon>Bacteria</taxon>
        <taxon>Pseudomonadati</taxon>
        <taxon>Pseudomonadota</taxon>
        <taxon>Alphaproteobacteria</taxon>
        <taxon>Acetobacterales</taxon>
        <taxon>Acetobacteraceae</taxon>
        <taxon>Novacetimonas</taxon>
    </lineage>
</organism>